<dbReference type="Proteomes" id="UP000708148">
    <property type="component" value="Unassembled WGS sequence"/>
</dbReference>
<feature type="non-terminal residue" evidence="2">
    <location>
        <position position="72"/>
    </location>
</feature>
<organism evidence="2 3">
    <name type="scientific">Ostreobium quekettii</name>
    <dbReference type="NCBI Taxonomy" id="121088"/>
    <lineage>
        <taxon>Eukaryota</taxon>
        <taxon>Viridiplantae</taxon>
        <taxon>Chlorophyta</taxon>
        <taxon>core chlorophytes</taxon>
        <taxon>Ulvophyceae</taxon>
        <taxon>TCBD clade</taxon>
        <taxon>Bryopsidales</taxon>
        <taxon>Ostreobineae</taxon>
        <taxon>Ostreobiaceae</taxon>
        <taxon>Ostreobium</taxon>
    </lineage>
</organism>
<dbReference type="EMBL" id="CAJHUC010002467">
    <property type="protein sequence ID" value="CAD7703864.1"/>
    <property type="molecule type" value="Genomic_DNA"/>
</dbReference>
<gene>
    <name evidence="2" type="ORF">OSTQU699_LOCUS9221</name>
</gene>
<evidence type="ECO:0000313" key="3">
    <source>
        <dbReference type="Proteomes" id="UP000708148"/>
    </source>
</evidence>
<protein>
    <submittedName>
        <fullName evidence="2">Uncharacterized protein</fullName>
    </submittedName>
</protein>
<proteinExistence type="predicted"/>
<comment type="caution">
    <text evidence="2">The sequence shown here is derived from an EMBL/GenBank/DDBJ whole genome shotgun (WGS) entry which is preliminary data.</text>
</comment>
<name>A0A8S1J9G2_9CHLO</name>
<evidence type="ECO:0000256" key="1">
    <source>
        <dbReference type="SAM" id="MobiDB-lite"/>
    </source>
</evidence>
<accession>A0A8S1J9G2</accession>
<reference evidence="2" key="1">
    <citation type="submission" date="2020-12" db="EMBL/GenBank/DDBJ databases">
        <authorList>
            <person name="Iha C."/>
        </authorList>
    </citation>
    <scope>NUCLEOTIDE SEQUENCE</scope>
</reference>
<dbReference type="AlphaFoldDB" id="A0A8S1J9G2"/>
<sequence length="72" mass="7497">MEAGLEGLSRCGATRTAAGCRIAGMAARHRSVRWRHVRAYRCRAAPQMLPGSLAGAGVDESAGSPGGMTARR</sequence>
<evidence type="ECO:0000313" key="2">
    <source>
        <dbReference type="EMBL" id="CAD7703864.1"/>
    </source>
</evidence>
<keyword evidence="3" id="KW-1185">Reference proteome</keyword>
<feature type="region of interest" description="Disordered" evidence="1">
    <location>
        <begin position="53"/>
        <end position="72"/>
    </location>
</feature>